<gene>
    <name evidence="2" type="ORF">ETH51_27980</name>
</gene>
<dbReference type="AlphaFoldDB" id="A0A483XJ14"/>
<organism evidence="2">
    <name type="scientific">Klebsiella pneumoniae</name>
    <dbReference type="NCBI Taxonomy" id="573"/>
    <lineage>
        <taxon>Bacteria</taxon>
        <taxon>Pseudomonadati</taxon>
        <taxon>Pseudomonadota</taxon>
        <taxon>Gammaproteobacteria</taxon>
        <taxon>Enterobacterales</taxon>
        <taxon>Enterobacteriaceae</taxon>
        <taxon>Klebsiella/Raoultella group</taxon>
        <taxon>Klebsiella</taxon>
        <taxon>Klebsiella pneumoniae complex</taxon>
    </lineage>
</organism>
<reference evidence="2" key="1">
    <citation type="submission" date="2019-01" db="EMBL/GenBank/DDBJ databases">
        <authorList>
            <person name="Lista F."/>
            <person name="Anselmo A."/>
        </authorList>
    </citation>
    <scope>NUCLEOTIDE SEQUENCE</scope>
    <source>
        <strain evidence="2">6R</strain>
    </source>
</reference>
<sequence length="68" mass="7322">MLKKTALSCAASAFTAVPGRDCHQQPSSHNPHNPSTTCQPLPFPLAPQTSLKVISIFSHTILTRITQP</sequence>
<protein>
    <submittedName>
        <fullName evidence="2">Uncharacterized protein</fullName>
    </submittedName>
</protein>
<feature type="non-terminal residue" evidence="2">
    <location>
        <position position="68"/>
    </location>
</feature>
<feature type="region of interest" description="Disordered" evidence="1">
    <location>
        <begin position="19"/>
        <end position="41"/>
    </location>
</feature>
<proteinExistence type="predicted"/>
<feature type="compositionally biased region" description="Polar residues" evidence="1">
    <location>
        <begin position="24"/>
        <end position="39"/>
    </location>
</feature>
<name>A0A483XJ14_KLEPN</name>
<dbReference type="EMBL" id="SDDP01000072">
    <property type="protein sequence ID" value="TCZ10137.1"/>
    <property type="molecule type" value="Genomic_DNA"/>
</dbReference>
<evidence type="ECO:0000313" key="2">
    <source>
        <dbReference type="EMBL" id="TCZ10137.1"/>
    </source>
</evidence>
<evidence type="ECO:0000256" key="1">
    <source>
        <dbReference type="SAM" id="MobiDB-lite"/>
    </source>
</evidence>
<accession>A0A483XJ14</accession>
<comment type="caution">
    <text evidence="2">The sequence shown here is derived from an EMBL/GenBank/DDBJ whole genome shotgun (WGS) entry which is preliminary data.</text>
</comment>